<evidence type="ECO:0000313" key="1">
    <source>
        <dbReference type="EMBL" id="KAF7421599.1"/>
    </source>
</evidence>
<evidence type="ECO:0000313" key="2">
    <source>
        <dbReference type="Proteomes" id="UP000600918"/>
    </source>
</evidence>
<protein>
    <submittedName>
        <fullName evidence="1">Uncharacterized protein</fullName>
    </submittedName>
</protein>
<proteinExistence type="predicted"/>
<organism evidence="1 2">
    <name type="scientific">Vespula pensylvanica</name>
    <name type="common">Western yellow jacket</name>
    <name type="synonym">Wasp</name>
    <dbReference type="NCBI Taxonomy" id="30213"/>
    <lineage>
        <taxon>Eukaryota</taxon>
        <taxon>Metazoa</taxon>
        <taxon>Ecdysozoa</taxon>
        <taxon>Arthropoda</taxon>
        <taxon>Hexapoda</taxon>
        <taxon>Insecta</taxon>
        <taxon>Pterygota</taxon>
        <taxon>Neoptera</taxon>
        <taxon>Endopterygota</taxon>
        <taxon>Hymenoptera</taxon>
        <taxon>Apocrita</taxon>
        <taxon>Aculeata</taxon>
        <taxon>Vespoidea</taxon>
        <taxon>Vespidae</taxon>
        <taxon>Vespinae</taxon>
        <taxon>Vespula</taxon>
    </lineage>
</organism>
<dbReference type="EMBL" id="JACSDY010000008">
    <property type="protein sequence ID" value="KAF7421599.1"/>
    <property type="molecule type" value="Genomic_DNA"/>
</dbReference>
<keyword evidence="2" id="KW-1185">Reference proteome</keyword>
<accession>A0A834NYQ9</accession>
<name>A0A834NYQ9_VESPE</name>
<dbReference type="AlphaFoldDB" id="A0A834NYQ9"/>
<dbReference type="Proteomes" id="UP000600918">
    <property type="component" value="Unassembled WGS sequence"/>
</dbReference>
<comment type="caution">
    <text evidence="1">The sequence shown here is derived from an EMBL/GenBank/DDBJ whole genome shotgun (WGS) entry which is preliminary data.</text>
</comment>
<sequence length="113" mass="12999">MHEWGLLRESVSLRGRNGANRSKQECEMRMVTLAFRRSAIFLENRLLPPSPSLTSPPPRSRFPRHGWLVKSGRHDFALCSLEPPRLVGSRSLGKMAAERYEEANHGRDIYREV</sequence>
<reference evidence="1" key="1">
    <citation type="journal article" date="2020" name="G3 (Bethesda)">
        <title>High-Quality Assemblies for Three Invasive Social Wasps from the &lt;i&gt;Vespula&lt;/i&gt; Genus.</title>
        <authorList>
            <person name="Harrop T.W.R."/>
            <person name="Guhlin J."/>
            <person name="McLaughlin G.M."/>
            <person name="Permina E."/>
            <person name="Stockwell P."/>
            <person name="Gilligan J."/>
            <person name="Le Lec M.F."/>
            <person name="Gruber M.A.M."/>
            <person name="Quinn O."/>
            <person name="Lovegrove M."/>
            <person name="Duncan E.J."/>
            <person name="Remnant E.J."/>
            <person name="Van Eeckhoven J."/>
            <person name="Graham B."/>
            <person name="Knapp R.A."/>
            <person name="Langford K.W."/>
            <person name="Kronenberg Z."/>
            <person name="Press M.O."/>
            <person name="Eacker S.M."/>
            <person name="Wilson-Rankin E.E."/>
            <person name="Purcell J."/>
            <person name="Lester P.J."/>
            <person name="Dearden P.K."/>
        </authorList>
    </citation>
    <scope>NUCLEOTIDE SEQUENCE</scope>
    <source>
        <strain evidence="1">Volc-1</strain>
    </source>
</reference>
<gene>
    <name evidence="1" type="ORF">H0235_009435</name>
</gene>